<sequence>MRPSTAARCAGVLTAVLVAAGCGTHHPRTESRVTPGTRAATADTAASRTVAAVVARMDTKSSSRLVETQRRDGRTVTMAGWQVWGRTGRGFDVMVPPADLGFQSLNHSDRMEMRSTGGNLYASIDPVTRGALKGRHWLRYSEAAADGSDLTDAMDKAGERSPIDALGVPAAAGRVALIGRETVDGKPTVHYRATVAADPRVVALKQVPATAQADLWVGRDGYPVRYVWDDGQQRNTLDFQSFGGTRVIRIPHASDVVEMRDKATTSTPTT</sequence>
<evidence type="ECO:0000256" key="1">
    <source>
        <dbReference type="SAM" id="MobiDB-lite"/>
    </source>
</evidence>
<dbReference type="STRING" id="310781.SAMN05216259_111284"/>
<keyword evidence="3" id="KW-1185">Reference proteome</keyword>
<reference evidence="2 3" key="1">
    <citation type="submission" date="2016-10" db="EMBL/GenBank/DDBJ databases">
        <authorList>
            <person name="de Groot N.N."/>
        </authorList>
    </citation>
    <scope>NUCLEOTIDE SEQUENCE [LARGE SCALE GENOMIC DNA]</scope>
    <source>
        <strain evidence="2 3">CGMCC 4.2022</strain>
    </source>
</reference>
<accession>A0A1H0LPS7</accession>
<feature type="region of interest" description="Disordered" evidence="1">
    <location>
        <begin position="25"/>
        <end position="44"/>
    </location>
</feature>
<dbReference type="AlphaFoldDB" id="A0A1H0LPS7"/>
<evidence type="ECO:0008006" key="4">
    <source>
        <dbReference type="Google" id="ProtNLM"/>
    </source>
</evidence>
<evidence type="ECO:0000313" key="2">
    <source>
        <dbReference type="EMBL" id="SDO69996.1"/>
    </source>
</evidence>
<gene>
    <name evidence="2" type="ORF">SAMN05216259_111284</name>
</gene>
<proteinExistence type="predicted"/>
<dbReference type="EMBL" id="FNIE01000011">
    <property type="protein sequence ID" value="SDO69996.1"/>
    <property type="molecule type" value="Genomic_DNA"/>
</dbReference>
<dbReference type="PROSITE" id="PS51257">
    <property type="entry name" value="PROKAR_LIPOPROTEIN"/>
    <property type="match status" value="1"/>
</dbReference>
<name>A0A1H0LPS7_9ACTN</name>
<protein>
    <recommendedName>
        <fullName evidence="4">Lipoprotein</fullName>
    </recommendedName>
</protein>
<dbReference type="Gene3D" id="2.50.20.20">
    <property type="match status" value="1"/>
</dbReference>
<dbReference type="SUPFAM" id="SSF89392">
    <property type="entry name" value="Prokaryotic lipoproteins and lipoprotein localization factors"/>
    <property type="match status" value="1"/>
</dbReference>
<dbReference type="Proteomes" id="UP000199341">
    <property type="component" value="Unassembled WGS sequence"/>
</dbReference>
<dbReference type="InterPro" id="IPR029046">
    <property type="entry name" value="LolA/LolB/LppX"/>
</dbReference>
<evidence type="ECO:0000313" key="3">
    <source>
        <dbReference type="Proteomes" id="UP000199341"/>
    </source>
</evidence>
<organism evidence="2 3">
    <name type="scientific">Actinacidiphila guanduensis</name>
    <dbReference type="NCBI Taxonomy" id="310781"/>
    <lineage>
        <taxon>Bacteria</taxon>
        <taxon>Bacillati</taxon>
        <taxon>Actinomycetota</taxon>
        <taxon>Actinomycetes</taxon>
        <taxon>Kitasatosporales</taxon>
        <taxon>Streptomycetaceae</taxon>
        <taxon>Actinacidiphila</taxon>
    </lineage>
</organism>